<dbReference type="GO" id="GO:0016020">
    <property type="term" value="C:membrane"/>
    <property type="evidence" value="ECO:0000318"/>
    <property type="project" value="GO_Central"/>
</dbReference>
<dbReference type="HOGENOM" id="CLU_1410500_0_0_1"/>
<evidence type="ECO:0000256" key="2">
    <source>
        <dbReference type="ARBA" id="ARBA00023002"/>
    </source>
</evidence>
<evidence type="ECO:0000313" key="4">
    <source>
        <dbReference type="Proteomes" id="UP000009022"/>
    </source>
</evidence>
<proteinExistence type="inferred from homology"/>
<dbReference type="KEGG" id="tad:TRIADDRAFT_52907"/>
<evidence type="ECO:0000313" key="3">
    <source>
        <dbReference type="EMBL" id="EDV27327.1"/>
    </source>
</evidence>
<dbReference type="CTD" id="6750950"/>
<dbReference type="GeneID" id="6750950"/>
<dbReference type="GO" id="GO:0016491">
    <property type="term" value="F:oxidoreductase activity"/>
    <property type="evidence" value="ECO:0007669"/>
    <property type="project" value="UniProtKB-KW"/>
</dbReference>
<keyword evidence="4" id="KW-1185">Reference proteome</keyword>
<reference evidence="3 4" key="1">
    <citation type="journal article" date="2008" name="Nature">
        <title>The Trichoplax genome and the nature of placozoans.</title>
        <authorList>
            <person name="Srivastava M."/>
            <person name="Begovic E."/>
            <person name="Chapman J."/>
            <person name="Putnam N.H."/>
            <person name="Hellsten U."/>
            <person name="Kawashima T."/>
            <person name="Kuo A."/>
            <person name="Mitros T."/>
            <person name="Salamov A."/>
            <person name="Carpenter M.L."/>
            <person name="Signorovitch A.Y."/>
            <person name="Moreno M.A."/>
            <person name="Kamm K."/>
            <person name="Grimwood J."/>
            <person name="Schmutz J."/>
            <person name="Shapiro H."/>
            <person name="Grigoriev I.V."/>
            <person name="Buss L.W."/>
            <person name="Schierwater B."/>
            <person name="Dellaporta S.L."/>
            <person name="Rokhsar D.S."/>
        </authorList>
    </citation>
    <scope>NUCLEOTIDE SEQUENCE [LARGE SCALE GENOMIC DNA]</scope>
    <source>
        <strain evidence="3 4">Grell-BS-1999</strain>
    </source>
</reference>
<dbReference type="PhylomeDB" id="B3RMS6"/>
<dbReference type="STRING" id="10228.B3RMS6"/>
<comment type="similarity">
    <text evidence="1">Belongs to the short-chain dehydrogenases/reductases (SDR) family.</text>
</comment>
<dbReference type="Gene3D" id="3.40.50.720">
    <property type="entry name" value="NAD(P)-binding Rossmann-like Domain"/>
    <property type="match status" value="1"/>
</dbReference>
<dbReference type="SUPFAM" id="SSF51735">
    <property type="entry name" value="NAD(P)-binding Rossmann-fold domains"/>
    <property type="match status" value="1"/>
</dbReference>
<dbReference type="PANTHER" id="PTHR44196">
    <property type="entry name" value="DEHYDROGENASE/REDUCTASE SDR FAMILY MEMBER 7B"/>
    <property type="match status" value="1"/>
</dbReference>
<name>B3RMS6_TRIAD</name>
<dbReference type="EMBL" id="DS985242">
    <property type="protein sequence ID" value="EDV27327.1"/>
    <property type="molecule type" value="Genomic_DNA"/>
</dbReference>
<accession>B3RMS6</accession>
<evidence type="ECO:0000256" key="1">
    <source>
        <dbReference type="ARBA" id="ARBA00006484"/>
    </source>
</evidence>
<sequence length="193" mass="22054">MSSRNYQALLKIRDKMVAGKDIDTELIPQILPIDLLKSEQLENVADKAWSMHGAIDILINNAGRVYTIEDCELYLQAHYKYGSTSIYFSITKDDPAQIRPNIFRPVLGKMAVPYRSTFMDKDTDEGMAPEKFAAAMTEYAINEEKDVVICSLIPRLGIFSKYCIPSLHFWNEPIPEYQLEGFNCSRQVLGEKF</sequence>
<dbReference type="InParanoid" id="B3RMS6"/>
<gene>
    <name evidence="3" type="ORF">TRIADDRAFT_52907</name>
</gene>
<dbReference type="RefSeq" id="XP_002109161.1">
    <property type="nucleotide sequence ID" value="XM_002109125.1"/>
</dbReference>
<dbReference type="InterPro" id="IPR036291">
    <property type="entry name" value="NAD(P)-bd_dom_sf"/>
</dbReference>
<keyword evidence="2" id="KW-0560">Oxidoreductase</keyword>
<dbReference type="AlphaFoldDB" id="B3RMS6"/>
<dbReference type="PANTHER" id="PTHR44196:SF1">
    <property type="entry name" value="DEHYDROGENASE_REDUCTASE SDR FAMILY MEMBER 7B"/>
    <property type="match status" value="1"/>
</dbReference>
<dbReference type="Proteomes" id="UP000009022">
    <property type="component" value="Unassembled WGS sequence"/>
</dbReference>
<dbReference type="OrthoDB" id="5307821at2759"/>
<protein>
    <submittedName>
        <fullName evidence="3">Uncharacterized protein</fullName>
    </submittedName>
</protein>
<organism evidence="3 4">
    <name type="scientific">Trichoplax adhaerens</name>
    <name type="common">Trichoplax reptans</name>
    <dbReference type="NCBI Taxonomy" id="10228"/>
    <lineage>
        <taxon>Eukaryota</taxon>
        <taxon>Metazoa</taxon>
        <taxon>Placozoa</taxon>
        <taxon>Uniplacotomia</taxon>
        <taxon>Trichoplacea</taxon>
        <taxon>Trichoplacidae</taxon>
        <taxon>Trichoplax</taxon>
    </lineage>
</organism>